<evidence type="ECO:0000256" key="2">
    <source>
        <dbReference type="ARBA" id="ARBA00022771"/>
    </source>
</evidence>
<dbReference type="SMART" id="SM00980">
    <property type="entry name" value="THAP"/>
    <property type="match status" value="1"/>
</dbReference>
<feature type="domain" description="THAP-type" evidence="7">
    <location>
        <begin position="1"/>
        <end position="86"/>
    </location>
</feature>
<evidence type="ECO:0000256" key="6">
    <source>
        <dbReference type="SAM" id="Coils"/>
    </source>
</evidence>
<evidence type="ECO:0000313" key="9">
    <source>
        <dbReference type="Proteomes" id="UP001283361"/>
    </source>
</evidence>
<dbReference type="SUPFAM" id="SSF57716">
    <property type="entry name" value="Glucocorticoid receptor-like (DNA-binding domain)"/>
    <property type="match status" value="1"/>
</dbReference>
<evidence type="ECO:0000256" key="5">
    <source>
        <dbReference type="PROSITE-ProRule" id="PRU00309"/>
    </source>
</evidence>
<dbReference type="PANTHER" id="PTHR46927:SF3">
    <property type="entry name" value="THAP-TYPE DOMAIN-CONTAINING PROTEIN"/>
    <property type="match status" value="1"/>
</dbReference>
<dbReference type="Pfam" id="PF05485">
    <property type="entry name" value="THAP"/>
    <property type="match status" value="1"/>
</dbReference>
<keyword evidence="2 5" id="KW-0863">Zinc-finger</keyword>
<dbReference type="Proteomes" id="UP001283361">
    <property type="component" value="Unassembled WGS sequence"/>
</dbReference>
<dbReference type="GO" id="GO:0008270">
    <property type="term" value="F:zinc ion binding"/>
    <property type="evidence" value="ECO:0007669"/>
    <property type="project" value="UniProtKB-KW"/>
</dbReference>
<reference evidence="8" key="1">
    <citation type="journal article" date="2023" name="G3 (Bethesda)">
        <title>A reference genome for the long-term kleptoplast-retaining sea slug Elysia crispata morphotype clarki.</title>
        <authorList>
            <person name="Eastman K.E."/>
            <person name="Pendleton A.L."/>
            <person name="Shaikh M.A."/>
            <person name="Suttiyut T."/>
            <person name="Ogas R."/>
            <person name="Tomko P."/>
            <person name="Gavelis G."/>
            <person name="Widhalm J.R."/>
            <person name="Wisecaver J.H."/>
        </authorList>
    </citation>
    <scope>NUCLEOTIDE SEQUENCE</scope>
    <source>
        <strain evidence="8">ECLA1</strain>
    </source>
</reference>
<keyword evidence="4 5" id="KW-0238">DNA-binding</keyword>
<feature type="coiled-coil region" evidence="6">
    <location>
        <begin position="138"/>
        <end position="190"/>
    </location>
</feature>
<evidence type="ECO:0000256" key="3">
    <source>
        <dbReference type="ARBA" id="ARBA00022833"/>
    </source>
</evidence>
<dbReference type="InterPro" id="IPR006612">
    <property type="entry name" value="THAP_Znf"/>
</dbReference>
<gene>
    <name evidence="8" type="ORF">RRG08_032027</name>
</gene>
<accession>A0AAE1CN61</accession>
<dbReference type="InterPro" id="IPR052224">
    <property type="entry name" value="THAP_domain_protein"/>
</dbReference>
<dbReference type="EMBL" id="JAWDGP010007454">
    <property type="protein sequence ID" value="KAK3717545.1"/>
    <property type="molecule type" value="Genomic_DNA"/>
</dbReference>
<evidence type="ECO:0000256" key="4">
    <source>
        <dbReference type="ARBA" id="ARBA00023125"/>
    </source>
</evidence>
<keyword evidence="9" id="KW-1185">Reference proteome</keyword>
<dbReference type="SMART" id="SM00692">
    <property type="entry name" value="DM3"/>
    <property type="match status" value="1"/>
</dbReference>
<dbReference type="Gene3D" id="6.20.210.20">
    <property type="entry name" value="THAP domain"/>
    <property type="match status" value="1"/>
</dbReference>
<organism evidence="8 9">
    <name type="scientific">Elysia crispata</name>
    <name type="common">lettuce slug</name>
    <dbReference type="NCBI Taxonomy" id="231223"/>
    <lineage>
        <taxon>Eukaryota</taxon>
        <taxon>Metazoa</taxon>
        <taxon>Spiralia</taxon>
        <taxon>Lophotrochozoa</taxon>
        <taxon>Mollusca</taxon>
        <taxon>Gastropoda</taxon>
        <taxon>Heterobranchia</taxon>
        <taxon>Euthyneura</taxon>
        <taxon>Panpulmonata</taxon>
        <taxon>Sacoglossa</taxon>
        <taxon>Placobranchoidea</taxon>
        <taxon>Plakobranchidae</taxon>
        <taxon>Elysia</taxon>
    </lineage>
</organism>
<keyword evidence="3" id="KW-0862">Zinc</keyword>
<sequence length="216" mass="24931">MVHTCCVVGCTNRRGKNGVLAFHKFPWADEERARKWVANICRQTVDGKPWAPSKHDRVCSKHFADSDYQRHTKTKTLVANAIPSIFPLNPKYKRLAITPRRPLPRKRSLEISLSRDQPNKGKWIDILKFKCMDHPYAKEFVENDLEAQVQENKILTEKFACAKKELKVLKTKVKRQAKKIEDLFAEIKEKHEIVTASWNCSPLTSVRTASCLSTMK</sequence>
<dbReference type="GO" id="GO:0003677">
    <property type="term" value="F:DNA binding"/>
    <property type="evidence" value="ECO:0007669"/>
    <property type="project" value="UniProtKB-UniRule"/>
</dbReference>
<dbReference type="PROSITE" id="PS50950">
    <property type="entry name" value="ZF_THAP"/>
    <property type="match status" value="1"/>
</dbReference>
<dbReference type="InterPro" id="IPR038441">
    <property type="entry name" value="THAP_Znf_sf"/>
</dbReference>
<proteinExistence type="predicted"/>
<comment type="caution">
    <text evidence="8">The sequence shown here is derived from an EMBL/GenBank/DDBJ whole genome shotgun (WGS) entry which is preliminary data.</text>
</comment>
<evidence type="ECO:0000259" key="7">
    <source>
        <dbReference type="PROSITE" id="PS50950"/>
    </source>
</evidence>
<dbReference type="PANTHER" id="PTHR46927">
    <property type="entry name" value="AGAP005574-PA"/>
    <property type="match status" value="1"/>
</dbReference>
<name>A0AAE1CN61_9GAST</name>
<keyword evidence="6" id="KW-0175">Coiled coil</keyword>
<evidence type="ECO:0000313" key="8">
    <source>
        <dbReference type="EMBL" id="KAK3717545.1"/>
    </source>
</evidence>
<dbReference type="AlphaFoldDB" id="A0AAE1CN61"/>
<evidence type="ECO:0000256" key="1">
    <source>
        <dbReference type="ARBA" id="ARBA00022723"/>
    </source>
</evidence>
<protein>
    <recommendedName>
        <fullName evidence="7">THAP-type domain-containing protein</fullName>
    </recommendedName>
</protein>
<keyword evidence="1" id="KW-0479">Metal-binding</keyword>